<proteinExistence type="predicted"/>
<dbReference type="EMBL" id="ABIK02000010">
    <property type="protein sequence ID" value="EDS74719.1"/>
    <property type="molecule type" value="Genomic_DNA"/>
</dbReference>
<keyword evidence="1" id="KW-1133">Transmembrane helix</keyword>
<evidence type="ECO:0000256" key="1">
    <source>
        <dbReference type="SAM" id="Phobius"/>
    </source>
</evidence>
<gene>
    <name evidence="2" type="ORF">CLOSPI_01496</name>
</gene>
<keyword evidence="3" id="KW-1185">Reference proteome</keyword>
<dbReference type="Proteomes" id="UP000004910">
    <property type="component" value="Unassembled WGS sequence"/>
</dbReference>
<sequence length="79" mass="9334">MIDKLANNIAHPSIRQCKEIFLIPEYLVINGIFPLIIVNKPYINMIIPKTIIHITSIYHNIFYFNYSGFIKFVQLKMSY</sequence>
<dbReference type="STRING" id="428126.CLOSPI_01496"/>
<evidence type="ECO:0000313" key="3">
    <source>
        <dbReference type="Proteomes" id="UP000004910"/>
    </source>
</evidence>
<dbReference type="AlphaFoldDB" id="B1C2N3"/>
<dbReference type="HOGENOM" id="CLU_2599923_0_0_9"/>
<feature type="transmembrane region" description="Helical" evidence="1">
    <location>
        <begin position="50"/>
        <end position="73"/>
    </location>
</feature>
<keyword evidence="1" id="KW-0812">Transmembrane</keyword>
<name>B1C2N3_9FIRM</name>
<organism evidence="2 3">
    <name type="scientific">Thomasclavelia spiroformis DSM 1552</name>
    <dbReference type="NCBI Taxonomy" id="428126"/>
    <lineage>
        <taxon>Bacteria</taxon>
        <taxon>Bacillati</taxon>
        <taxon>Bacillota</taxon>
        <taxon>Erysipelotrichia</taxon>
        <taxon>Erysipelotrichales</taxon>
        <taxon>Coprobacillaceae</taxon>
        <taxon>Thomasclavelia</taxon>
    </lineage>
</organism>
<accession>B1C2N3</accession>
<comment type="caution">
    <text evidence="2">The sequence shown here is derived from an EMBL/GenBank/DDBJ whole genome shotgun (WGS) entry which is preliminary data.</text>
</comment>
<feature type="transmembrane region" description="Helical" evidence="1">
    <location>
        <begin position="20"/>
        <end position="38"/>
    </location>
</feature>
<reference evidence="2" key="2">
    <citation type="submission" date="2014-06" db="EMBL/GenBank/DDBJ databases">
        <title>Draft genome sequence of Clostridium spiroforme (DSM 1552).</title>
        <authorList>
            <person name="Sudarsanam P."/>
            <person name="Ley R."/>
            <person name="Guruge J."/>
            <person name="Turnbaugh P.J."/>
            <person name="Mahowald M."/>
            <person name="Liep D."/>
            <person name="Gordon J."/>
        </authorList>
    </citation>
    <scope>NUCLEOTIDE SEQUENCE</scope>
    <source>
        <strain evidence="2">DSM 1552</strain>
    </source>
</reference>
<keyword evidence="1" id="KW-0472">Membrane</keyword>
<reference evidence="2" key="1">
    <citation type="submission" date="2008-02" db="EMBL/GenBank/DDBJ databases">
        <authorList>
            <person name="Fulton L."/>
            <person name="Clifton S."/>
            <person name="Fulton B."/>
            <person name="Xu J."/>
            <person name="Minx P."/>
            <person name="Pepin K.H."/>
            <person name="Johnson M."/>
            <person name="Thiruvilangam P."/>
            <person name="Bhonagiri V."/>
            <person name="Nash W.E."/>
            <person name="Mardis E.R."/>
            <person name="Wilson R.K."/>
        </authorList>
    </citation>
    <scope>NUCLEOTIDE SEQUENCE [LARGE SCALE GENOMIC DNA]</scope>
    <source>
        <strain evidence="2">DSM 1552</strain>
    </source>
</reference>
<protein>
    <submittedName>
        <fullName evidence="2">Uncharacterized protein</fullName>
    </submittedName>
</protein>
<evidence type="ECO:0000313" key="2">
    <source>
        <dbReference type="EMBL" id="EDS74719.1"/>
    </source>
</evidence>